<evidence type="ECO:0000313" key="3">
    <source>
        <dbReference type="Proteomes" id="UP000484885"/>
    </source>
</evidence>
<dbReference type="SUPFAM" id="SSF47598">
    <property type="entry name" value="Ribbon-helix-helix"/>
    <property type="match status" value="1"/>
</dbReference>
<comment type="caution">
    <text evidence="2">The sequence shown here is derived from an EMBL/GenBank/DDBJ whole genome shotgun (WGS) entry which is preliminary data.</text>
</comment>
<dbReference type="AlphaFoldDB" id="A0A845V0P8"/>
<keyword evidence="3" id="KW-1185">Reference proteome</keyword>
<dbReference type="RefSeq" id="WP_164211171.1">
    <property type="nucleotide sequence ID" value="NZ_JAAGSC010000040.1"/>
</dbReference>
<name>A0A845V0P8_9GAMM</name>
<dbReference type="EMBL" id="JAAGSC010000040">
    <property type="protein sequence ID" value="NDY95790.1"/>
    <property type="molecule type" value="Genomic_DNA"/>
</dbReference>
<proteinExistence type="predicted"/>
<dbReference type="InterPro" id="IPR010985">
    <property type="entry name" value="Ribbon_hlx_hlx"/>
</dbReference>
<dbReference type="GO" id="GO:0006355">
    <property type="term" value="P:regulation of DNA-templated transcription"/>
    <property type="evidence" value="ECO:0007669"/>
    <property type="project" value="InterPro"/>
</dbReference>
<organism evidence="2 3">
    <name type="scientific">Wenzhouxiangella limi</name>
    <dbReference type="NCBI Taxonomy" id="2707351"/>
    <lineage>
        <taxon>Bacteria</taxon>
        <taxon>Pseudomonadati</taxon>
        <taxon>Pseudomonadota</taxon>
        <taxon>Gammaproteobacteria</taxon>
        <taxon>Chromatiales</taxon>
        <taxon>Wenzhouxiangellaceae</taxon>
        <taxon>Wenzhouxiangella</taxon>
    </lineage>
</organism>
<feature type="region of interest" description="Disordered" evidence="1">
    <location>
        <begin position="57"/>
        <end position="78"/>
    </location>
</feature>
<protein>
    <submittedName>
        <fullName evidence="2">Ribbon-helix-helix protein, CopG family</fullName>
    </submittedName>
</protein>
<dbReference type="Proteomes" id="UP000484885">
    <property type="component" value="Unassembled WGS sequence"/>
</dbReference>
<dbReference type="InterPro" id="IPR045944">
    <property type="entry name" value="DUF6364"/>
</dbReference>
<accession>A0A845V0P8</accession>
<reference evidence="2 3" key="1">
    <citation type="submission" date="2020-02" db="EMBL/GenBank/DDBJ databases">
        <authorList>
            <person name="Zhang X.-Y."/>
        </authorList>
    </citation>
    <scope>NUCLEOTIDE SEQUENCE [LARGE SCALE GENOMIC DNA]</scope>
    <source>
        <strain evidence="2 3">C33</strain>
    </source>
</reference>
<gene>
    <name evidence="2" type="ORF">G3I74_08625</name>
</gene>
<evidence type="ECO:0000256" key="1">
    <source>
        <dbReference type="SAM" id="MobiDB-lite"/>
    </source>
</evidence>
<sequence length="78" mass="9073">MANLTLSLDDELLQKAREAAVREHTSVNALVRDYLKQYVNARERRLRALDALDQLAERTHSASEERWTRESLHERKAG</sequence>
<evidence type="ECO:0000313" key="2">
    <source>
        <dbReference type="EMBL" id="NDY95790.1"/>
    </source>
</evidence>
<dbReference type="Pfam" id="PF19891">
    <property type="entry name" value="DUF6364"/>
    <property type="match status" value="1"/>
</dbReference>